<sequence>MIQLTSPTAAPLKGRIDLAIPPGLRLDDDLLFAFCAANPDLRIERNAHGDLELMPPTGAETGHRNAELGLDFGLWARQDGRGVVFDSSTGFLLPNGAMRSPDLSWVLRTRLAQLSAEEKRKFLPLAPDLVIELASPSDEPENLHAKMREWRDNGTHLGWLLLPDERQLWRYTSDADPERLDAPATIGDADLLPGLALPLASIWEPGL</sequence>
<dbReference type="PANTHER" id="PTHR34107">
    <property type="entry name" value="SLL0198 PROTEIN-RELATED"/>
    <property type="match status" value="1"/>
</dbReference>
<dbReference type="InterPro" id="IPR012296">
    <property type="entry name" value="Nuclease_put_TT1808"/>
</dbReference>
<feature type="domain" description="Putative restriction endonuclease" evidence="1">
    <location>
        <begin position="33"/>
        <end position="199"/>
    </location>
</feature>
<dbReference type="InterPro" id="IPR011335">
    <property type="entry name" value="Restrct_endonuc-II-like"/>
</dbReference>
<dbReference type="Proteomes" id="UP001296776">
    <property type="component" value="Unassembled WGS sequence"/>
</dbReference>
<dbReference type="CDD" id="cd06260">
    <property type="entry name" value="DUF820-like"/>
    <property type="match status" value="1"/>
</dbReference>
<evidence type="ECO:0000259" key="1">
    <source>
        <dbReference type="Pfam" id="PF05685"/>
    </source>
</evidence>
<dbReference type="Pfam" id="PF05685">
    <property type="entry name" value="Uma2"/>
    <property type="match status" value="1"/>
</dbReference>
<reference evidence="2" key="1">
    <citation type="submission" date="2017-08" db="EMBL/GenBank/DDBJ databases">
        <authorList>
            <person name="Imhoff J.F."/>
            <person name="Rahn T."/>
            <person name="Kuenzel S."/>
            <person name="Neulinger S.C."/>
        </authorList>
    </citation>
    <scope>NUCLEOTIDE SEQUENCE</scope>
    <source>
        <strain evidence="2">DSM 11080</strain>
    </source>
</reference>
<dbReference type="AlphaFoldDB" id="A0AAJ0U8T0"/>
<protein>
    <recommendedName>
        <fullName evidence="1">Putative restriction endonuclease domain-containing protein</fullName>
    </recommendedName>
</protein>
<comment type="caution">
    <text evidence="2">The sequence shown here is derived from an EMBL/GenBank/DDBJ whole genome shotgun (WGS) entry which is preliminary data.</text>
</comment>
<evidence type="ECO:0000313" key="3">
    <source>
        <dbReference type="Proteomes" id="UP001296776"/>
    </source>
</evidence>
<dbReference type="PANTHER" id="PTHR34107:SF6">
    <property type="entry name" value="SLR0981 PROTEIN"/>
    <property type="match status" value="1"/>
</dbReference>
<dbReference type="InterPro" id="IPR008538">
    <property type="entry name" value="Uma2"/>
</dbReference>
<dbReference type="Gene3D" id="3.90.1570.10">
    <property type="entry name" value="tt1808, chain A"/>
    <property type="match status" value="1"/>
</dbReference>
<organism evidence="2 3">
    <name type="scientific">Halochromatium glycolicum</name>
    <dbReference type="NCBI Taxonomy" id="85075"/>
    <lineage>
        <taxon>Bacteria</taxon>
        <taxon>Pseudomonadati</taxon>
        <taxon>Pseudomonadota</taxon>
        <taxon>Gammaproteobacteria</taxon>
        <taxon>Chromatiales</taxon>
        <taxon>Chromatiaceae</taxon>
        <taxon>Halochromatium</taxon>
    </lineage>
</organism>
<dbReference type="EMBL" id="NRSJ01000086">
    <property type="protein sequence ID" value="MBK1707351.1"/>
    <property type="molecule type" value="Genomic_DNA"/>
</dbReference>
<evidence type="ECO:0000313" key="2">
    <source>
        <dbReference type="EMBL" id="MBK1707351.1"/>
    </source>
</evidence>
<accession>A0AAJ0U8T0</accession>
<name>A0AAJ0U8T0_9GAMM</name>
<proteinExistence type="predicted"/>
<reference evidence="2" key="2">
    <citation type="journal article" date="2020" name="Microorganisms">
        <title>Osmotic Adaptation and Compatible Solute Biosynthesis of Phototrophic Bacteria as Revealed from Genome Analyses.</title>
        <authorList>
            <person name="Imhoff J.F."/>
            <person name="Rahn T."/>
            <person name="Kunzel S."/>
            <person name="Keller A."/>
            <person name="Neulinger S.C."/>
        </authorList>
    </citation>
    <scope>NUCLEOTIDE SEQUENCE</scope>
    <source>
        <strain evidence="2">DSM 11080</strain>
    </source>
</reference>
<dbReference type="SUPFAM" id="SSF52980">
    <property type="entry name" value="Restriction endonuclease-like"/>
    <property type="match status" value="1"/>
</dbReference>
<keyword evidence="3" id="KW-1185">Reference proteome</keyword>
<gene>
    <name evidence="2" type="ORF">CKO40_23170</name>
</gene>
<dbReference type="RefSeq" id="WP_200348837.1">
    <property type="nucleotide sequence ID" value="NZ_NRSJ01000086.1"/>
</dbReference>